<evidence type="ECO:0000313" key="2">
    <source>
        <dbReference type="Proteomes" id="UP000315215"/>
    </source>
</evidence>
<proteinExistence type="predicted"/>
<accession>A0A516KI96</accession>
<reference evidence="1 2" key="1">
    <citation type="submission" date="2019-07" db="EMBL/GenBank/DDBJ databases">
        <authorList>
            <person name="Li J."/>
        </authorList>
    </citation>
    <scope>NUCLEOTIDE SEQUENCE [LARGE SCALE GENOMIC DNA]</scope>
    <source>
        <strain evidence="1 2">TKL69</strain>
    </source>
</reference>
<organism evidence="1 2">
    <name type="scientific">Radiobacillus deserti</name>
    <dbReference type="NCBI Taxonomy" id="2594883"/>
    <lineage>
        <taxon>Bacteria</taxon>
        <taxon>Bacillati</taxon>
        <taxon>Bacillota</taxon>
        <taxon>Bacilli</taxon>
        <taxon>Bacillales</taxon>
        <taxon>Bacillaceae</taxon>
        <taxon>Radiobacillus</taxon>
    </lineage>
</organism>
<sequence>MCGTIEDPLKIKKIVSFINNAMDWTDDIEPHKNRMWMKIGSLNMEVLFEAEKEIYLRSDEGIKMMKPDPEFLKLITF</sequence>
<gene>
    <name evidence="1" type="ORF">FN924_13415</name>
</gene>
<protein>
    <submittedName>
        <fullName evidence="1">Uncharacterized protein</fullName>
    </submittedName>
</protein>
<keyword evidence="2" id="KW-1185">Reference proteome</keyword>
<dbReference type="OrthoDB" id="2939119at2"/>
<dbReference type="AlphaFoldDB" id="A0A516KI96"/>
<dbReference type="RefSeq" id="WP_143895304.1">
    <property type="nucleotide sequence ID" value="NZ_CP041666.1"/>
</dbReference>
<dbReference type="KEGG" id="aqt:FN924_13415"/>
<dbReference type="Proteomes" id="UP000315215">
    <property type="component" value="Chromosome"/>
</dbReference>
<dbReference type="EMBL" id="CP041666">
    <property type="protein sequence ID" value="QDP41101.1"/>
    <property type="molecule type" value="Genomic_DNA"/>
</dbReference>
<name>A0A516KI96_9BACI</name>
<evidence type="ECO:0000313" key="1">
    <source>
        <dbReference type="EMBL" id="QDP41101.1"/>
    </source>
</evidence>